<name>A0A1L7XY42_9HELO</name>
<dbReference type="SUPFAM" id="SSF53474">
    <property type="entry name" value="alpha/beta-Hydrolases"/>
    <property type="match status" value="1"/>
</dbReference>
<accession>A0A1L7XY42</accession>
<dbReference type="AlphaFoldDB" id="A0A1L7XY42"/>
<feature type="signal peptide" evidence="1">
    <location>
        <begin position="1"/>
        <end position="22"/>
    </location>
</feature>
<feature type="chain" id="PRO_5011978825" description="AB hydrolase-1 domain-containing protein" evidence="1">
    <location>
        <begin position="23"/>
        <end position="394"/>
    </location>
</feature>
<reference evidence="3 4" key="1">
    <citation type="submission" date="2016-03" db="EMBL/GenBank/DDBJ databases">
        <authorList>
            <person name="Ploux O."/>
        </authorList>
    </citation>
    <scope>NUCLEOTIDE SEQUENCE [LARGE SCALE GENOMIC DNA]</scope>
    <source>
        <strain evidence="3 4">UAMH 11012</strain>
    </source>
</reference>
<keyword evidence="1" id="KW-0732">Signal</keyword>
<evidence type="ECO:0000259" key="2">
    <source>
        <dbReference type="Pfam" id="PF12697"/>
    </source>
</evidence>
<gene>
    <name evidence="3" type="ORF">PAC_19892</name>
</gene>
<evidence type="ECO:0000313" key="4">
    <source>
        <dbReference type="Proteomes" id="UP000184330"/>
    </source>
</evidence>
<evidence type="ECO:0000313" key="3">
    <source>
        <dbReference type="EMBL" id="CZR69991.1"/>
    </source>
</evidence>
<dbReference type="EMBL" id="FJOG01000088">
    <property type="protein sequence ID" value="CZR69991.1"/>
    <property type="molecule type" value="Genomic_DNA"/>
</dbReference>
<dbReference type="InterPro" id="IPR029058">
    <property type="entry name" value="AB_hydrolase_fold"/>
</dbReference>
<dbReference type="Pfam" id="PF12697">
    <property type="entry name" value="Abhydrolase_6"/>
    <property type="match status" value="1"/>
</dbReference>
<sequence>MLPTMKTALTALAATLAGNALAAPQTNPQTNALPPCTNVVIPVTVTANNVVLPATTPPAFNQVSGTYNIAARYCEPANNLHPRRDVLQVLVHGITYTRNYWSGDGDPNILTGPGAPYGGNLYSWVDFASQQGYPTLSIDRLGNGLSDHPDPITVLQIPIHIEVIHQIITKARAGSLPSPANRNFDKIIYAGHSFGSVLGNGLNVKYPTDADATILTGLSATLNYAFLVPWVGNGDFLPAATVNSSKWSTLNTGYLALTNRTAFNQAFYYPTFFDQALQDLDYANRGTVGLGELESGFALPEQVATNYKNPVYVITGQHDATMCPGLDPLAYTKPYQTYDCGPSGTGTLAQTKKLYPNANYQWYAPPASGHCWHFHSEALATFGVAHNWLNWNGF</sequence>
<protein>
    <recommendedName>
        <fullName evidence="2">AB hydrolase-1 domain-containing protein</fullName>
    </recommendedName>
</protein>
<dbReference type="OrthoDB" id="190201at2759"/>
<keyword evidence="4" id="KW-1185">Reference proteome</keyword>
<organism evidence="3 4">
    <name type="scientific">Phialocephala subalpina</name>
    <dbReference type="NCBI Taxonomy" id="576137"/>
    <lineage>
        <taxon>Eukaryota</taxon>
        <taxon>Fungi</taxon>
        <taxon>Dikarya</taxon>
        <taxon>Ascomycota</taxon>
        <taxon>Pezizomycotina</taxon>
        <taxon>Leotiomycetes</taxon>
        <taxon>Helotiales</taxon>
        <taxon>Mollisiaceae</taxon>
        <taxon>Phialocephala</taxon>
        <taxon>Phialocephala fortinii species complex</taxon>
    </lineage>
</organism>
<dbReference type="Proteomes" id="UP000184330">
    <property type="component" value="Unassembled WGS sequence"/>
</dbReference>
<evidence type="ECO:0000256" key="1">
    <source>
        <dbReference type="SAM" id="SignalP"/>
    </source>
</evidence>
<dbReference type="InterPro" id="IPR000073">
    <property type="entry name" value="AB_hydrolase_1"/>
</dbReference>
<feature type="domain" description="AB hydrolase-1" evidence="2">
    <location>
        <begin position="89"/>
        <end position="380"/>
    </location>
</feature>
<proteinExistence type="predicted"/>
<dbReference type="Gene3D" id="3.40.50.1820">
    <property type="entry name" value="alpha/beta hydrolase"/>
    <property type="match status" value="1"/>
</dbReference>